<feature type="domain" description="ABC transmembrane type-1" evidence="9">
    <location>
        <begin position="320"/>
        <end position="512"/>
    </location>
</feature>
<dbReference type="Proteomes" id="UP001247542">
    <property type="component" value="Unassembled WGS sequence"/>
</dbReference>
<feature type="transmembrane region" description="Helical" evidence="8">
    <location>
        <begin position="320"/>
        <end position="342"/>
    </location>
</feature>
<keyword evidence="4" id="KW-0997">Cell inner membrane</keyword>
<keyword evidence="2 8" id="KW-0813">Transport</keyword>
<feature type="transmembrane region" description="Helical" evidence="8">
    <location>
        <begin position="489"/>
        <end position="514"/>
    </location>
</feature>
<protein>
    <submittedName>
        <fullName evidence="10">ABC transporter permease subunit</fullName>
    </submittedName>
</protein>
<dbReference type="Pfam" id="PF00528">
    <property type="entry name" value="BPD_transp_1"/>
    <property type="match status" value="1"/>
</dbReference>
<feature type="transmembrane region" description="Helical" evidence="8">
    <location>
        <begin position="12"/>
        <end position="35"/>
    </location>
</feature>
<feature type="transmembrane region" description="Helical" evidence="8">
    <location>
        <begin position="130"/>
        <end position="149"/>
    </location>
</feature>
<name>A0ABU3IBG3_9ACTO</name>
<organism evidence="10 11">
    <name type="scientific">Gleimia hominis</name>
    <dbReference type="NCBI Taxonomy" id="595468"/>
    <lineage>
        <taxon>Bacteria</taxon>
        <taxon>Bacillati</taxon>
        <taxon>Actinomycetota</taxon>
        <taxon>Actinomycetes</taxon>
        <taxon>Actinomycetales</taxon>
        <taxon>Actinomycetaceae</taxon>
        <taxon>Gleimia</taxon>
    </lineage>
</organism>
<reference evidence="10 11" key="1">
    <citation type="submission" date="2023-06" db="EMBL/GenBank/DDBJ databases">
        <title>Draft genome sequence of Gleimia hominis type strain CCUG 57540T.</title>
        <authorList>
            <person name="Salva-Serra F."/>
            <person name="Cardew S."/>
            <person name="Jensie Markopoulos S."/>
            <person name="Ohlen M."/>
            <person name="Inganas E."/>
            <person name="Svensson-Stadler L."/>
            <person name="Moore E.R.B."/>
        </authorList>
    </citation>
    <scope>NUCLEOTIDE SEQUENCE [LARGE SCALE GENOMIC DNA]</scope>
    <source>
        <strain evidence="10 11">CCUG 57540</strain>
    </source>
</reference>
<dbReference type="RefSeq" id="WP_313273539.1">
    <property type="nucleotide sequence ID" value="NZ_JASXSX010000001.1"/>
</dbReference>
<keyword evidence="11" id="KW-1185">Reference proteome</keyword>
<keyword evidence="6 8" id="KW-1133">Transmembrane helix</keyword>
<sequence>MGRATVRVGAVGVVAATLVFVYVVPFGALLFTALAPGREGLRFPTGLVFRSAVTSLGVCFAIAVCAAVLGAGAALGSRWVSNRMRTCLDALILLPVLFPPFIHAALIRAAIGPAGAWVRTSPSNALLRGLPLFIVASLFAYVPLAYFFARLALGSVDERVVDAARMLGVRGFRLARLAYGRQLFLGCLPAMLLTLVFTISDPLTPSVVGADVNHVGMLLWLQISGFGSQRTAALLALVLGFACLLVLLVAAGLVRHLEPEFTRWLRRLRWSLNAVPSRPVGTPKGVRAVPTVGVALVGLVEISLILALAQHGGGHRVSEIITTVLLALVALLVAALVAWIGLLAQQRFRTVVDVLFASLLMVPGATIGTSLAFAYGPRSPLAFPTSQVGATLVILAAFASLSIPVVYALVRLTVATIDPRVITTARVLGASKWRAIAACVLPRIRFFTVGGTAIVVALSTVMVAPLIWVTSPQVPVLIPRLYAMVDHSAYAQAGTSLATVLLAVGTVVMLTWGVTRIGAAKKQ</sequence>
<evidence type="ECO:0000256" key="3">
    <source>
        <dbReference type="ARBA" id="ARBA00022475"/>
    </source>
</evidence>
<evidence type="ECO:0000256" key="6">
    <source>
        <dbReference type="ARBA" id="ARBA00022989"/>
    </source>
</evidence>
<dbReference type="SUPFAM" id="SSF161098">
    <property type="entry name" value="MetI-like"/>
    <property type="match status" value="2"/>
</dbReference>
<evidence type="ECO:0000256" key="8">
    <source>
        <dbReference type="RuleBase" id="RU363032"/>
    </source>
</evidence>
<dbReference type="PANTHER" id="PTHR43357">
    <property type="entry name" value="INNER MEMBRANE ABC TRANSPORTER PERMEASE PROTEIN YDCV"/>
    <property type="match status" value="1"/>
</dbReference>
<evidence type="ECO:0000256" key="7">
    <source>
        <dbReference type="ARBA" id="ARBA00023136"/>
    </source>
</evidence>
<evidence type="ECO:0000256" key="5">
    <source>
        <dbReference type="ARBA" id="ARBA00022692"/>
    </source>
</evidence>
<evidence type="ECO:0000256" key="4">
    <source>
        <dbReference type="ARBA" id="ARBA00022519"/>
    </source>
</evidence>
<evidence type="ECO:0000259" key="9">
    <source>
        <dbReference type="PROSITE" id="PS50928"/>
    </source>
</evidence>
<dbReference type="PANTHER" id="PTHR43357:SF4">
    <property type="entry name" value="INNER MEMBRANE ABC TRANSPORTER PERMEASE PROTEIN YDCV"/>
    <property type="match status" value="1"/>
</dbReference>
<proteinExistence type="inferred from homology"/>
<feature type="transmembrane region" description="Helical" evidence="8">
    <location>
        <begin position="288"/>
        <end position="308"/>
    </location>
</feature>
<feature type="transmembrane region" description="Helical" evidence="8">
    <location>
        <begin position="232"/>
        <end position="254"/>
    </location>
</feature>
<dbReference type="CDD" id="cd06261">
    <property type="entry name" value="TM_PBP2"/>
    <property type="match status" value="1"/>
</dbReference>
<dbReference type="EMBL" id="JASXSX010000001">
    <property type="protein sequence ID" value="MDT3767719.1"/>
    <property type="molecule type" value="Genomic_DNA"/>
</dbReference>
<feature type="domain" description="ABC transmembrane type-1" evidence="9">
    <location>
        <begin position="52"/>
        <end position="250"/>
    </location>
</feature>
<dbReference type="InterPro" id="IPR000515">
    <property type="entry name" value="MetI-like"/>
</dbReference>
<dbReference type="PROSITE" id="PS50928">
    <property type="entry name" value="ABC_TM1"/>
    <property type="match status" value="2"/>
</dbReference>
<accession>A0ABU3IBG3</accession>
<evidence type="ECO:0000256" key="2">
    <source>
        <dbReference type="ARBA" id="ARBA00022448"/>
    </source>
</evidence>
<keyword evidence="3" id="KW-1003">Cell membrane</keyword>
<gene>
    <name evidence="10" type="ORF">QS713_06560</name>
</gene>
<evidence type="ECO:0000256" key="1">
    <source>
        <dbReference type="ARBA" id="ARBA00004429"/>
    </source>
</evidence>
<feature type="transmembrane region" description="Helical" evidence="8">
    <location>
        <begin position="183"/>
        <end position="200"/>
    </location>
</feature>
<feature type="transmembrane region" description="Helical" evidence="8">
    <location>
        <begin position="446"/>
        <end position="469"/>
    </location>
</feature>
<dbReference type="Gene3D" id="1.10.3720.10">
    <property type="entry name" value="MetI-like"/>
    <property type="match status" value="2"/>
</dbReference>
<keyword evidence="5 8" id="KW-0812">Transmembrane</keyword>
<evidence type="ECO:0000313" key="11">
    <source>
        <dbReference type="Proteomes" id="UP001247542"/>
    </source>
</evidence>
<feature type="transmembrane region" description="Helical" evidence="8">
    <location>
        <begin position="87"/>
        <end position="110"/>
    </location>
</feature>
<keyword evidence="7 8" id="KW-0472">Membrane</keyword>
<comment type="caution">
    <text evidence="10">The sequence shown here is derived from an EMBL/GenBank/DDBJ whole genome shotgun (WGS) entry which is preliminary data.</text>
</comment>
<comment type="subcellular location">
    <subcellularLocation>
        <location evidence="1">Cell inner membrane</location>
        <topology evidence="1">Multi-pass membrane protein</topology>
    </subcellularLocation>
    <subcellularLocation>
        <location evidence="8">Cell membrane</location>
        <topology evidence="8">Multi-pass membrane protein</topology>
    </subcellularLocation>
</comment>
<comment type="similarity">
    <text evidence="8">Belongs to the binding-protein-dependent transport system permease family.</text>
</comment>
<evidence type="ECO:0000313" key="10">
    <source>
        <dbReference type="EMBL" id="MDT3767719.1"/>
    </source>
</evidence>
<feature type="transmembrane region" description="Helical" evidence="8">
    <location>
        <begin position="354"/>
        <end position="376"/>
    </location>
</feature>
<dbReference type="InterPro" id="IPR035906">
    <property type="entry name" value="MetI-like_sf"/>
</dbReference>
<feature type="transmembrane region" description="Helical" evidence="8">
    <location>
        <begin position="388"/>
        <end position="410"/>
    </location>
</feature>
<feature type="transmembrane region" description="Helical" evidence="8">
    <location>
        <begin position="47"/>
        <end position="75"/>
    </location>
</feature>